<dbReference type="Gene3D" id="1.10.1610.10">
    <property type="match status" value="1"/>
</dbReference>
<comment type="pathway">
    <text evidence="1 10">Nucleoside biosynthesis; alpha-ribazole biosynthesis; alpha-ribazole from 5,6-dimethylbenzimidazole: step 1/2.</text>
</comment>
<keyword evidence="5 10" id="KW-0169">Cobalamin biosynthesis</keyword>
<dbReference type="Proteomes" id="UP000283387">
    <property type="component" value="Unassembled WGS sequence"/>
</dbReference>
<dbReference type="FunFam" id="3.40.50.10210:FF:000001">
    <property type="entry name" value="Nicotinate-nucleotide--dimethylbenzimidazole phosphoribosyltransferase"/>
    <property type="match status" value="1"/>
</dbReference>
<proteinExistence type="inferred from homology"/>
<name>A0A419WA31_9BACT</name>
<dbReference type="PANTHER" id="PTHR43463:SF1">
    <property type="entry name" value="NICOTINATE-NUCLEOTIDE--DIMETHYLBENZIMIDAZOLE PHOSPHORIBOSYLTRANSFERASE"/>
    <property type="match status" value="1"/>
</dbReference>
<evidence type="ECO:0000256" key="4">
    <source>
        <dbReference type="ARBA" id="ARBA00015486"/>
    </source>
</evidence>
<evidence type="ECO:0000256" key="10">
    <source>
        <dbReference type="HAMAP-Rule" id="MF_00230"/>
    </source>
</evidence>
<dbReference type="SUPFAM" id="SSF52733">
    <property type="entry name" value="Nicotinate mononucleotide:5,6-dimethylbenzimidazole phosphoribosyltransferase (CobT)"/>
    <property type="match status" value="1"/>
</dbReference>
<dbReference type="EMBL" id="RAPN01000001">
    <property type="protein sequence ID" value="RKD92317.1"/>
    <property type="molecule type" value="Genomic_DNA"/>
</dbReference>
<dbReference type="GO" id="GO:0008939">
    <property type="term" value="F:nicotinate-nucleotide-dimethylbenzimidazole phosphoribosyltransferase activity"/>
    <property type="evidence" value="ECO:0007669"/>
    <property type="project" value="UniProtKB-UniRule"/>
</dbReference>
<evidence type="ECO:0000313" key="11">
    <source>
        <dbReference type="EMBL" id="RKD92317.1"/>
    </source>
</evidence>
<keyword evidence="12" id="KW-1185">Reference proteome</keyword>
<dbReference type="InterPro" id="IPR017846">
    <property type="entry name" value="Nict_dMeBzImd_PRibTrfase_bact"/>
</dbReference>
<dbReference type="InterPro" id="IPR023195">
    <property type="entry name" value="Nict_dMeBzImd_PRibTrfase_N"/>
</dbReference>
<comment type="function">
    <text evidence="10">Catalyzes the synthesis of alpha-ribazole-5'-phosphate from nicotinate mononucleotide (NAMN) and 5,6-dimethylbenzimidazole (DMB).</text>
</comment>
<dbReference type="HAMAP" id="MF_00230">
    <property type="entry name" value="CobT"/>
    <property type="match status" value="1"/>
</dbReference>
<dbReference type="CDD" id="cd02439">
    <property type="entry name" value="DMB-PRT_CobT"/>
    <property type="match status" value="1"/>
</dbReference>
<dbReference type="AlphaFoldDB" id="A0A419WA31"/>
<evidence type="ECO:0000256" key="7">
    <source>
        <dbReference type="ARBA" id="ARBA00022679"/>
    </source>
</evidence>
<evidence type="ECO:0000256" key="2">
    <source>
        <dbReference type="ARBA" id="ARBA00007110"/>
    </source>
</evidence>
<accession>A0A419WA31</accession>
<protein>
    <recommendedName>
        <fullName evidence="4 10">Nicotinate-nucleotide--dimethylbenzimidazole phosphoribosyltransferase</fullName>
        <shortName evidence="10">NN:DBI PRT</shortName>
        <ecNumber evidence="3 10">2.4.2.21</ecNumber>
    </recommendedName>
    <alternativeName>
        <fullName evidence="8 10">N(1)-alpha-phosphoribosyltransferase</fullName>
    </alternativeName>
</protein>
<dbReference type="GO" id="GO:0009236">
    <property type="term" value="P:cobalamin biosynthetic process"/>
    <property type="evidence" value="ECO:0007669"/>
    <property type="project" value="UniProtKB-UniRule"/>
</dbReference>
<evidence type="ECO:0000256" key="9">
    <source>
        <dbReference type="ARBA" id="ARBA00047340"/>
    </source>
</evidence>
<feature type="active site" description="Proton acceptor" evidence="10">
    <location>
        <position position="314"/>
    </location>
</feature>
<evidence type="ECO:0000313" key="12">
    <source>
        <dbReference type="Proteomes" id="UP000283387"/>
    </source>
</evidence>
<evidence type="ECO:0000256" key="8">
    <source>
        <dbReference type="ARBA" id="ARBA00030686"/>
    </source>
</evidence>
<evidence type="ECO:0000256" key="5">
    <source>
        <dbReference type="ARBA" id="ARBA00022573"/>
    </source>
</evidence>
<keyword evidence="6 10" id="KW-0328">Glycosyltransferase</keyword>
<dbReference type="NCBIfam" id="TIGR03160">
    <property type="entry name" value="cobT_DBIPRT"/>
    <property type="match status" value="1"/>
</dbReference>
<evidence type="ECO:0000256" key="6">
    <source>
        <dbReference type="ARBA" id="ARBA00022676"/>
    </source>
</evidence>
<dbReference type="OrthoDB" id="9781491at2"/>
<dbReference type="RefSeq" id="WP_120273539.1">
    <property type="nucleotide sequence ID" value="NZ_RAPN01000001.1"/>
</dbReference>
<reference evidence="11 12" key="1">
    <citation type="submission" date="2018-09" db="EMBL/GenBank/DDBJ databases">
        <title>Genomic Encyclopedia of Archaeal and Bacterial Type Strains, Phase II (KMG-II): from individual species to whole genera.</title>
        <authorList>
            <person name="Goeker M."/>
        </authorList>
    </citation>
    <scope>NUCLEOTIDE SEQUENCE [LARGE SCALE GENOMIC DNA]</scope>
    <source>
        <strain evidence="11 12">DSM 27148</strain>
    </source>
</reference>
<organism evidence="11 12">
    <name type="scientific">Mangrovibacterium diazotrophicum</name>
    <dbReference type="NCBI Taxonomy" id="1261403"/>
    <lineage>
        <taxon>Bacteria</taxon>
        <taxon>Pseudomonadati</taxon>
        <taxon>Bacteroidota</taxon>
        <taxon>Bacteroidia</taxon>
        <taxon>Marinilabiliales</taxon>
        <taxon>Prolixibacteraceae</taxon>
        <taxon>Mangrovibacterium</taxon>
    </lineage>
</organism>
<dbReference type="InterPro" id="IPR036087">
    <property type="entry name" value="Nict_dMeBzImd_PRibTrfase_sf"/>
</dbReference>
<dbReference type="NCBIfam" id="NF000996">
    <property type="entry name" value="PRK00105.1"/>
    <property type="match status" value="1"/>
</dbReference>
<dbReference type="Pfam" id="PF02277">
    <property type="entry name" value="DBI_PRT"/>
    <property type="match status" value="1"/>
</dbReference>
<comment type="catalytic activity">
    <reaction evidence="9 10">
        <text>5,6-dimethylbenzimidazole + nicotinate beta-D-ribonucleotide = alpha-ribazole 5'-phosphate + nicotinate + H(+)</text>
        <dbReference type="Rhea" id="RHEA:11196"/>
        <dbReference type="ChEBI" id="CHEBI:15378"/>
        <dbReference type="ChEBI" id="CHEBI:15890"/>
        <dbReference type="ChEBI" id="CHEBI:32544"/>
        <dbReference type="ChEBI" id="CHEBI:57502"/>
        <dbReference type="ChEBI" id="CHEBI:57918"/>
        <dbReference type="EC" id="2.4.2.21"/>
    </reaction>
</comment>
<comment type="caution">
    <text evidence="11">The sequence shown here is derived from an EMBL/GenBank/DDBJ whole genome shotgun (WGS) entry which is preliminary data.</text>
</comment>
<evidence type="ECO:0000256" key="1">
    <source>
        <dbReference type="ARBA" id="ARBA00005049"/>
    </source>
</evidence>
<gene>
    <name evidence="10" type="primary">cobT</name>
    <name evidence="11" type="ORF">BC643_2688</name>
</gene>
<dbReference type="PANTHER" id="PTHR43463">
    <property type="entry name" value="NICOTINATE-NUCLEOTIDE--DIMETHYLBENZIMIDAZOLE PHOSPHORIBOSYLTRANSFERASE"/>
    <property type="match status" value="1"/>
</dbReference>
<keyword evidence="7 10" id="KW-0808">Transferase</keyword>
<dbReference type="Gene3D" id="3.40.50.10210">
    <property type="match status" value="1"/>
</dbReference>
<comment type="similarity">
    <text evidence="2 10">Belongs to the CobT family.</text>
</comment>
<dbReference type="UniPathway" id="UPA00061">
    <property type="reaction ID" value="UER00516"/>
</dbReference>
<evidence type="ECO:0000256" key="3">
    <source>
        <dbReference type="ARBA" id="ARBA00011991"/>
    </source>
</evidence>
<dbReference type="InterPro" id="IPR003200">
    <property type="entry name" value="Nict_dMeBzImd_PRibTrfase"/>
</dbReference>
<sequence>MQQNEFEVPEINEGLREAIQHKLDNKAKPVGSLGRLESLAMQVALIQNTLTPELHKPVMLTVASDHLICAEGVSACPVEITWQQVLNFLQGGGGIGLLSRVYGMDLHVVDAGVNFDFDPHPKLIDAKVRKGTRNFLFEPAMTMEECMAAFNNGRHIVAKFNYEGTNIIGFGEMGIGNTTPASALMSIICGLPVKDCVGPGAGLDKDGVSNKGRVIEQALAKHGVSDNVMENLARFGGLEIATIAGGMFEAAVRRMVILVDGFITTAGMLVAQELNKRVLDYAVFAHVSDEQGHHKMLEYMNADPVLAFGLRLGEGTGGALAYPMMQGAVAVLSEMTSFEEGQVTNTSHIRFEEEAEK</sequence>
<dbReference type="EC" id="2.4.2.21" evidence="3 10"/>